<comment type="subcellular location">
    <subcellularLocation>
        <location evidence="2">Periplasm</location>
    </subcellularLocation>
</comment>
<evidence type="ECO:0000256" key="1">
    <source>
        <dbReference type="ARBA" id="ARBA00022729"/>
    </source>
</evidence>
<organism evidence="5 6">
    <name type="scientific">Zhongshania guokunii</name>
    <dbReference type="NCBI Taxonomy" id="641783"/>
    <lineage>
        <taxon>Bacteria</taxon>
        <taxon>Pseudomonadati</taxon>
        <taxon>Pseudomonadota</taxon>
        <taxon>Gammaproteobacteria</taxon>
        <taxon>Cellvibrionales</taxon>
        <taxon>Spongiibacteraceae</taxon>
        <taxon>Zhongshania</taxon>
    </lineage>
</organism>
<dbReference type="Gene3D" id="1.25.40.10">
    <property type="entry name" value="Tetratricopeptide repeat domain"/>
    <property type="match status" value="1"/>
</dbReference>
<dbReference type="SUPFAM" id="SSF48452">
    <property type="entry name" value="TPR-like"/>
    <property type="match status" value="1"/>
</dbReference>
<keyword evidence="6" id="KW-1185">Reference proteome</keyword>
<dbReference type="InterPro" id="IPR034706">
    <property type="entry name" value="CpoB"/>
</dbReference>
<keyword evidence="1 2" id="KW-0732">Signal</keyword>
<evidence type="ECO:0000256" key="2">
    <source>
        <dbReference type="HAMAP-Rule" id="MF_02066"/>
    </source>
</evidence>
<reference evidence="5 6" key="1">
    <citation type="journal article" date="2011" name="Int. J. Syst. Evol. Microbiol.">
        <title>Zhongshania antarctica gen. nov., sp. nov. and Zhongshania guokunii sp. nov., gammaproteobacteria respectively isolated from coastal attached (fast) ice and surface seawater of the Antarctic.</title>
        <authorList>
            <person name="Li H.J."/>
            <person name="Zhang X.Y."/>
            <person name="Chen C.X."/>
            <person name="Zhang Y.J."/>
            <person name="Gao Z.M."/>
            <person name="Yu Y."/>
            <person name="Chen X.L."/>
            <person name="Chen B."/>
            <person name="Zhang Y.Z."/>
        </authorList>
    </citation>
    <scope>NUCLEOTIDE SEQUENCE [LARGE SCALE GENOMIC DNA]</scope>
    <source>
        <strain evidence="5 6">ZS6-22T</strain>
    </source>
</reference>
<evidence type="ECO:0000313" key="6">
    <source>
        <dbReference type="Proteomes" id="UP001557485"/>
    </source>
</evidence>
<feature type="chain" id="PRO_5044915674" description="Cell division coordinator CpoB" evidence="2">
    <location>
        <begin position="25"/>
        <end position="278"/>
    </location>
</feature>
<name>A0ABV3U5S0_9GAMM</name>
<dbReference type="Pfam" id="PF13525">
    <property type="entry name" value="YfiO"/>
    <property type="match status" value="1"/>
</dbReference>
<evidence type="ECO:0000313" key="5">
    <source>
        <dbReference type="EMBL" id="MEX1669070.1"/>
    </source>
</evidence>
<comment type="caution">
    <text evidence="5">The sequence shown here is derived from an EMBL/GenBank/DDBJ whole genome shotgun (WGS) entry which is preliminary data.</text>
</comment>
<dbReference type="RefSeq" id="WP_368381338.1">
    <property type="nucleotide sequence ID" value="NZ_JBFRYA010000006.1"/>
</dbReference>
<feature type="signal peptide" evidence="2">
    <location>
        <begin position="1"/>
        <end position="24"/>
    </location>
</feature>
<comment type="function">
    <text evidence="2">Mediates coordination of peptidoglycan synthesis and outer membrane constriction during cell division.</text>
</comment>
<protein>
    <recommendedName>
        <fullName evidence="2">Cell division coordinator CpoB</fullName>
    </recommendedName>
</protein>
<dbReference type="InterPro" id="IPR039565">
    <property type="entry name" value="BamD-like"/>
</dbReference>
<dbReference type="Proteomes" id="UP001557485">
    <property type="component" value="Unassembled WGS sequence"/>
</dbReference>
<accession>A0ABV3U5S0</accession>
<keyword evidence="2" id="KW-0175">Coiled coil</keyword>
<keyword evidence="2" id="KW-0574">Periplasm</keyword>
<sequence length="278" mass="30115" precursor="true">MQFTKPLFLLLPAACLSAQLWAQAPVVDMNSPRQGAESGRSIQGEIYQQLQQLRQEMMTLRGIVEEQEHQISQLKQQGLDRYIDLDRRLGSLTTGAAGAVVGSSSAEAGITAGADSGEIPSASDVPAVAAATSVTASPSVSGPVPAVASSGNDSSDYTDAYALVRSGNYDQAITAFLAYVERYPSGRYTPNAWYWLGELYVAVKPQNLKGATEAFQYLLSKYPDHDKVPAAMYKLGTVYFLNGNKQKSQELLTHVIDRYGSTGNSAVNKSREFLRKNF</sequence>
<dbReference type="InterPro" id="IPR032519">
    <property type="entry name" value="YbgF_tri"/>
</dbReference>
<evidence type="ECO:0000259" key="3">
    <source>
        <dbReference type="Pfam" id="PF13525"/>
    </source>
</evidence>
<evidence type="ECO:0000259" key="4">
    <source>
        <dbReference type="Pfam" id="PF16331"/>
    </source>
</evidence>
<keyword evidence="2" id="KW-0131">Cell cycle</keyword>
<dbReference type="InterPro" id="IPR011990">
    <property type="entry name" value="TPR-like_helical_dom_sf"/>
</dbReference>
<comment type="similarity">
    <text evidence="2">Belongs to the CpoB family.</text>
</comment>
<gene>
    <name evidence="5" type="primary">ybgF</name>
    <name evidence="2" type="synonym">cpoB</name>
    <name evidence="5" type="ORF">AB4876_09095</name>
</gene>
<feature type="domain" description="YbgF trimerisation" evidence="4">
    <location>
        <begin position="41"/>
        <end position="97"/>
    </location>
</feature>
<feature type="domain" description="Outer membrane lipoprotein BamD-like" evidence="3">
    <location>
        <begin position="154"/>
        <end position="244"/>
    </location>
</feature>
<dbReference type="Gene3D" id="1.20.5.110">
    <property type="match status" value="1"/>
</dbReference>
<keyword evidence="2" id="KW-0132">Cell division</keyword>
<dbReference type="InterPro" id="IPR014162">
    <property type="entry name" value="CpoB_C"/>
</dbReference>
<dbReference type="Pfam" id="PF16331">
    <property type="entry name" value="TolA_bind_tri"/>
    <property type="match status" value="1"/>
</dbReference>
<dbReference type="HAMAP" id="MF_02066">
    <property type="entry name" value="CpoB"/>
    <property type="match status" value="1"/>
</dbReference>
<dbReference type="NCBIfam" id="TIGR02795">
    <property type="entry name" value="tol_pal_ybgF"/>
    <property type="match status" value="1"/>
</dbReference>
<proteinExistence type="inferred from homology"/>
<feature type="coiled-coil region" evidence="2">
    <location>
        <begin position="50"/>
        <end position="77"/>
    </location>
</feature>
<dbReference type="EMBL" id="JBFRYA010000006">
    <property type="protein sequence ID" value="MEX1669070.1"/>
    <property type="molecule type" value="Genomic_DNA"/>
</dbReference>